<evidence type="ECO:0000313" key="3">
    <source>
        <dbReference type="Proteomes" id="UP000733611"/>
    </source>
</evidence>
<gene>
    <name evidence="2" type="ORF">H9847_06710</name>
</gene>
<sequence length="1105" mass="121629">MLRFLFLWWSTWQNHKQSAAPASAALATEFAPHHRRRALIQAPAPQAKADPNTITSALISSTKDSTSPASALALAPAPQNTASALASASASTTTPASATRSASSFFLHAPTLSDLSYESTASAHTAPQHFKPLLDAKGVIHLCAAYSSDYAHDFKPQQRIEVFTRAAYFRGEMHLSNVALCHERQLKQLAHDERQYSKLTHQHILFSLRSALEQQELQEQQVTSPLPPPDSAPHQSLQGILLASRLLRLFGAHARPAVANVMNRSAQVFTATTSDTNSPQRAVSELTLGSEKSVSSLDSWHMSRENLLPPEHSAAAVSAMSTAAATLAVALPNDSDNASLGAADTANTLSSPTAFSYTDHDAATLVTAFHLQHRPLHAAAQTEPETASVSTSSGSSSSSLKEPATTVSAPAPTSSQHLKLGLLAQLLPRVKQQLRLFAHHSRVHLENWGHIWHHIFSLGASVFLLTLGLQLSAYEAHASNLSLSIVPNFNYEHELLKQHQLLVERYTNNYENMQLVKQPANKTEKCLLSSEMMDGILTDNSFIFWEGFCENGLAEGFGRVYVITNGRKAFEMLTNIHSTEPQFTTTYYTKNTAIDAQTISFYGKSTRYHSSGITITERKIDNDLIVALQSIDKVNFITYQKETSRNYPYVLNIEDFGNHTHYIYDLNNSPYRSLSMAYKLVDNSRNRTLGYSFTGKRSGLISGHFTNNTGNSSAISIPLEELQHVVNINEAVEVNIENTIKNVIEALVVVDAYLNVICVDSYQNPVCTKMKCKQICNLQQNITPDHPYIKELLLRLADHHNARPVKNFLDVAIANLERQEQQQLQPMIADSININVKGVPQDPTTAGQATSPVQSTITPQGNTPAQENMLYQGDVGNANTPERLIAESAQQPQEPSSPANTGVNAVNTTPNQQNPMSHQSDVDFDLMPIPLRTDTSPMPLTMPEGNNLDDHRNLIPAELAGHPVPALRQDLQMQQQQRQLQQRLEQAQQTASSTLPQYQARESAILHNQLQNSDTENNPSKQSAVGSLQNELSNSEFEAQPMVSSENALTREERMLRSDIMERYRVQNSPSEQLSLPQQTDSFIEQNVGNSNTTGTTGTTTTTTP</sequence>
<evidence type="ECO:0000313" key="2">
    <source>
        <dbReference type="EMBL" id="MBU3844541.1"/>
    </source>
</evidence>
<feature type="region of interest" description="Disordered" evidence="1">
    <location>
        <begin position="377"/>
        <end position="412"/>
    </location>
</feature>
<dbReference type="AlphaFoldDB" id="A0A948X1K6"/>
<feature type="compositionally biased region" description="Polar residues" evidence="1">
    <location>
        <begin position="842"/>
        <end position="863"/>
    </location>
</feature>
<dbReference type="EMBL" id="JAHLFE010000134">
    <property type="protein sequence ID" value="MBU3844541.1"/>
    <property type="molecule type" value="Genomic_DNA"/>
</dbReference>
<organism evidence="2 3">
    <name type="scientific">Candidatus Anaerobiospirillum pullicola</name>
    <dbReference type="NCBI Taxonomy" id="2838451"/>
    <lineage>
        <taxon>Bacteria</taxon>
        <taxon>Pseudomonadati</taxon>
        <taxon>Pseudomonadota</taxon>
        <taxon>Gammaproteobacteria</taxon>
        <taxon>Aeromonadales</taxon>
        <taxon>Succinivibrionaceae</taxon>
        <taxon>Anaerobiospirillum</taxon>
    </lineage>
</organism>
<feature type="region of interest" description="Disordered" evidence="1">
    <location>
        <begin position="1010"/>
        <end position="1051"/>
    </location>
</feature>
<accession>A0A948X1K6</accession>
<feature type="compositionally biased region" description="Polar residues" evidence="1">
    <location>
        <begin position="1010"/>
        <end position="1048"/>
    </location>
</feature>
<comment type="caution">
    <text evidence="2">The sequence shown here is derived from an EMBL/GenBank/DDBJ whole genome shotgun (WGS) entry which is preliminary data.</text>
</comment>
<name>A0A948X1K6_9GAMM</name>
<evidence type="ECO:0000256" key="1">
    <source>
        <dbReference type="SAM" id="MobiDB-lite"/>
    </source>
</evidence>
<protein>
    <submittedName>
        <fullName evidence="2">Uncharacterized protein</fullName>
    </submittedName>
</protein>
<feature type="region of interest" description="Disordered" evidence="1">
    <location>
        <begin position="887"/>
        <end position="919"/>
    </location>
</feature>
<feature type="compositionally biased region" description="Low complexity" evidence="1">
    <location>
        <begin position="1093"/>
        <end position="1105"/>
    </location>
</feature>
<reference evidence="2" key="1">
    <citation type="journal article" date="2021" name="PeerJ">
        <title>Extensive microbial diversity within the chicken gut microbiome revealed by metagenomics and culture.</title>
        <authorList>
            <person name="Gilroy R."/>
            <person name="Ravi A."/>
            <person name="Getino M."/>
            <person name="Pursley I."/>
            <person name="Horton D.L."/>
            <person name="Alikhan N.F."/>
            <person name="Baker D."/>
            <person name="Gharbi K."/>
            <person name="Hall N."/>
            <person name="Watson M."/>
            <person name="Adriaenssens E.M."/>
            <person name="Foster-Nyarko E."/>
            <person name="Jarju S."/>
            <person name="Secka A."/>
            <person name="Antonio M."/>
            <person name="Oren A."/>
            <person name="Chaudhuri R.R."/>
            <person name="La Ragione R."/>
            <person name="Hildebrand F."/>
            <person name="Pallen M.J."/>
        </authorList>
    </citation>
    <scope>NUCLEOTIDE SEQUENCE</scope>
    <source>
        <strain evidence="2">378</strain>
    </source>
</reference>
<feature type="region of interest" description="Disordered" evidence="1">
    <location>
        <begin position="1064"/>
        <end position="1105"/>
    </location>
</feature>
<feature type="compositionally biased region" description="Low complexity" evidence="1">
    <location>
        <begin position="388"/>
        <end position="399"/>
    </location>
</feature>
<dbReference type="Proteomes" id="UP000733611">
    <property type="component" value="Unassembled WGS sequence"/>
</dbReference>
<feature type="region of interest" description="Disordered" evidence="1">
    <location>
        <begin position="841"/>
        <end position="863"/>
    </location>
</feature>
<proteinExistence type="predicted"/>
<feature type="compositionally biased region" description="Polar residues" evidence="1">
    <location>
        <begin position="888"/>
        <end position="919"/>
    </location>
</feature>
<feature type="compositionally biased region" description="Polar residues" evidence="1">
    <location>
        <begin position="1066"/>
        <end position="1092"/>
    </location>
</feature>
<reference evidence="2" key="2">
    <citation type="submission" date="2021-04" db="EMBL/GenBank/DDBJ databases">
        <authorList>
            <person name="Gilroy R."/>
        </authorList>
    </citation>
    <scope>NUCLEOTIDE SEQUENCE</scope>
    <source>
        <strain evidence="2">378</strain>
    </source>
</reference>